<protein>
    <submittedName>
        <fullName evidence="1">Uncharacterized protein</fullName>
    </submittedName>
</protein>
<comment type="caution">
    <text evidence="1">The sequence shown here is derived from an EMBL/GenBank/DDBJ whole genome shotgun (WGS) entry which is preliminary data.</text>
</comment>
<sequence length="60" mass="6463">MMNLGSMVTKMEGWRLVKSRPCTSKPGVLPKAVPAQCTDMCTHVCSTRAMPGQAVLGRGR</sequence>
<keyword evidence="2" id="KW-1185">Reference proteome</keyword>
<dbReference type="Proteomes" id="UP001054252">
    <property type="component" value="Unassembled WGS sequence"/>
</dbReference>
<organism evidence="1 2">
    <name type="scientific">Rubroshorea leprosula</name>
    <dbReference type="NCBI Taxonomy" id="152421"/>
    <lineage>
        <taxon>Eukaryota</taxon>
        <taxon>Viridiplantae</taxon>
        <taxon>Streptophyta</taxon>
        <taxon>Embryophyta</taxon>
        <taxon>Tracheophyta</taxon>
        <taxon>Spermatophyta</taxon>
        <taxon>Magnoliopsida</taxon>
        <taxon>eudicotyledons</taxon>
        <taxon>Gunneridae</taxon>
        <taxon>Pentapetalae</taxon>
        <taxon>rosids</taxon>
        <taxon>malvids</taxon>
        <taxon>Malvales</taxon>
        <taxon>Dipterocarpaceae</taxon>
        <taxon>Rubroshorea</taxon>
    </lineage>
</organism>
<accession>A0AAV5ILE1</accession>
<evidence type="ECO:0000313" key="2">
    <source>
        <dbReference type="Proteomes" id="UP001054252"/>
    </source>
</evidence>
<reference evidence="1 2" key="1">
    <citation type="journal article" date="2021" name="Commun. Biol.">
        <title>The genome of Shorea leprosula (Dipterocarpaceae) highlights the ecological relevance of drought in aseasonal tropical rainforests.</title>
        <authorList>
            <person name="Ng K.K.S."/>
            <person name="Kobayashi M.J."/>
            <person name="Fawcett J.A."/>
            <person name="Hatakeyama M."/>
            <person name="Paape T."/>
            <person name="Ng C.H."/>
            <person name="Ang C.C."/>
            <person name="Tnah L.H."/>
            <person name="Lee C.T."/>
            <person name="Nishiyama T."/>
            <person name="Sese J."/>
            <person name="O'Brien M.J."/>
            <person name="Copetti D."/>
            <person name="Mohd Noor M.I."/>
            <person name="Ong R.C."/>
            <person name="Putra M."/>
            <person name="Sireger I.Z."/>
            <person name="Indrioko S."/>
            <person name="Kosugi Y."/>
            <person name="Izuno A."/>
            <person name="Isagi Y."/>
            <person name="Lee S.L."/>
            <person name="Shimizu K.K."/>
        </authorList>
    </citation>
    <scope>NUCLEOTIDE SEQUENCE [LARGE SCALE GENOMIC DNA]</scope>
    <source>
        <strain evidence="1">214</strain>
    </source>
</reference>
<evidence type="ECO:0000313" key="1">
    <source>
        <dbReference type="EMBL" id="GKV00739.1"/>
    </source>
</evidence>
<gene>
    <name evidence="1" type="ORF">SLEP1_g13379</name>
</gene>
<name>A0AAV5ILE1_9ROSI</name>
<dbReference type="EMBL" id="BPVZ01000016">
    <property type="protein sequence ID" value="GKV00739.1"/>
    <property type="molecule type" value="Genomic_DNA"/>
</dbReference>
<proteinExistence type="predicted"/>
<dbReference type="AlphaFoldDB" id="A0AAV5ILE1"/>